<name>A0ABU9AV39_9BACT</name>
<comment type="caution">
    <text evidence="2">The sequence shown here is derived from an EMBL/GenBank/DDBJ whole genome shotgun (WGS) entry which is preliminary data.</text>
</comment>
<keyword evidence="1" id="KW-0472">Membrane</keyword>
<sequence>MTPRPLHRSLLFWLGVPGLIFCLWAWTRSNSRQTTFMAEIPPICYAEFTSKAGFLEYLFLASEPGTSPQFLSYDDPLRLDPSWLPPAIAPEIHPKDPFDTNAHHTRIAWWFITLIYTLLWLAMNATWRHHKHRQMKRIAIPPNDEFPASNEELKES</sequence>
<organism evidence="2 3">
    <name type="scientific">Luteolibacter soli</name>
    <dbReference type="NCBI Taxonomy" id="3135280"/>
    <lineage>
        <taxon>Bacteria</taxon>
        <taxon>Pseudomonadati</taxon>
        <taxon>Verrucomicrobiota</taxon>
        <taxon>Verrucomicrobiia</taxon>
        <taxon>Verrucomicrobiales</taxon>
        <taxon>Verrucomicrobiaceae</taxon>
        <taxon>Luteolibacter</taxon>
    </lineage>
</organism>
<keyword evidence="1" id="KW-0812">Transmembrane</keyword>
<evidence type="ECO:0000313" key="2">
    <source>
        <dbReference type="EMBL" id="MEK7951624.1"/>
    </source>
</evidence>
<dbReference type="Proteomes" id="UP001371305">
    <property type="component" value="Unassembled WGS sequence"/>
</dbReference>
<evidence type="ECO:0008006" key="4">
    <source>
        <dbReference type="Google" id="ProtNLM"/>
    </source>
</evidence>
<reference evidence="2 3" key="1">
    <citation type="submission" date="2024-04" db="EMBL/GenBank/DDBJ databases">
        <title>Luteolibacter sp. isolated from soil.</title>
        <authorList>
            <person name="An J."/>
        </authorList>
    </citation>
    <scope>NUCLEOTIDE SEQUENCE [LARGE SCALE GENOMIC DNA]</scope>
    <source>
        <strain evidence="2 3">Y139</strain>
    </source>
</reference>
<keyword evidence="1" id="KW-1133">Transmembrane helix</keyword>
<keyword evidence="3" id="KW-1185">Reference proteome</keyword>
<evidence type="ECO:0000256" key="1">
    <source>
        <dbReference type="SAM" id="Phobius"/>
    </source>
</evidence>
<feature type="transmembrane region" description="Helical" evidence="1">
    <location>
        <begin position="9"/>
        <end position="27"/>
    </location>
</feature>
<dbReference type="RefSeq" id="WP_341405266.1">
    <property type="nucleotide sequence ID" value="NZ_JBBUKT010000005.1"/>
</dbReference>
<feature type="transmembrane region" description="Helical" evidence="1">
    <location>
        <begin position="107"/>
        <end position="127"/>
    </location>
</feature>
<protein>
    <recommendedName>
        <fullName evidence="4">Transmembrane protein</fullName>
    </recommendedName>
</protein>
<dbReference type="EMBL" id="JBBUKT010000005">
    <property type="protein sequence ID" value="MEK7951624.1"/>
    <property type="molecule type" value="Genomic_DNA"/>
</dbReference>
<proteinExistence type="predicted"/>
<evidence type="ECO:0000313" key="3">
    <source>
        <dbReference type="Proteomes" id="UP001371305"/>
    </source>
</evidence>
<gene>
    <name evidence="2" type="ORF">WKV53_13995</name>
</gene>
<accession>A0ABU9AV39</accession>